<reference evidence="3" key="1">
    <citation type="journal article" date="2019" name="Int. J. Syst. Evol. Microbiol.">
        <title>The Global Catalogue of Microorganisms (GCM) 10K type strain sequencing project: providing services to taxonomists for standard genome sequencing and annotation.</title>
        <authorList>
            <consortium name="The Broad Institute Genomics Platform"/>
            <consortium name="The Broad Institute Genome Sequencing Center for Infectious Disease"/>
            <person name="Wu L."/>
            <person name="Ma J."/>
        </authorList>
    </citation>
    <scope>NUCLEOTIDE SEQUENCE [LARGE SCALE GENOMIC DNA]</scope>
    <source>
        <strain evidence="3">JCM 11117</strain>
    </source>
</reference>
<evidence type="ECO:0000313" key="3">
    <source>
        <dbReference type="Proteomes" id="UP001499967"/>
    </source>
</evidence>
<proteinExistence type="predicted"/>
<evidence type="ECO:0000313" key="2">
    <source>
        <dbReference type="EMBL" id="GAA0895305.1"/>
    </source>
</evidence>
<sequence>MVAISTAVVAPEPNAPEPPRSAQSGTTGSSNAYPLKQSTVAPSMKRNGAPAIPAGALVGTTPRA</sequence>
<comment type="caution">
    <text evidence="2">The sequence shown here is derived from an EMBL/GenBank/DDBJ whole genome shotgun (WGS) entry which is preliminary data.</text>
</comment>
<dbReference type="Proteomes" id="UP001499967">
    <property type="component" value="Unassembled WGS sequence"/>
</dbReference>
<gene>
    <name evidence="2" type="ORF">GCM10009559_50590</name>
</gene>
<dbReference type="EMBL" id="BAAAHP010000157">
    <property type="protein sequence ID" value="GAA0895305.1"/>
    <property type="molecule type" value="Genomic_DNA"/>
</dbReference>
<protein>
    <submittedName>
        <fullName evidence="2">Uncharacterized protein</fullName>
    </submittedName>
</protein>
<organism evidence="2 3">
    <name type="scientific">Pseudonocardia zijingensis</name>
    <dbReference type="NCBI Taxonomy" id="153376"/>
    <lineage>
        <taxon>Bacteria</taxon>
        <taxon>Bacillati</taxon>
        <taxon>Actinomycetota</taxon>
        <taxon>Actinomycetes</taxon>
        <taxon>Pseudonocardiales</taxon>
        <taxon>Pseudonocardiaceae</taxon>
        <taxon>Pseudonocardia</taxon>
    </lineage>
</organism>
<evidence type="ECO:0000256" key="1">
    <source>
        <dbReference type="SAM" id="MobiDB-lite"/>
    </source>
</evidence>
<feature type="compositionally biased region" description="Polar residues" evidence="1">
    <location>
        <begin position="21"/>
        <end position="41"/>
    </location>
</feature>
<name>A0ABP3YN67_9PSEU</name>
<feature type="region of interest" description="Disordered" evidence="1">
    <location>
        <begin position="1"/>
        <end position="64"/>
    </location>
</feature>
<accession>A0ABP3YN67</accession>
<keyword evidence="3" id="KW-1185">Reference proteome</keyword>